<accession>A0A1H8ZEX7</accession>
<dbReference type="OrthoDB" id="7364083at2"/>
<dbReference type="EMBL" id="FOEP01000001">
    <property type="protein sequence ID" value="SEP62895.1"/>
    <property type="molecule type" value="Genomic_DNA"/>
</dbReference>
<gene>
    <name evidence="2" type="ORF">SAMN04488092_101419</name>
</gene>
<dbReference type="InterPro" id="IPR045864">
    <property type="entry name" value="aa-tRNA-synth_II/BPL/LPL"/>
</dbReference>
<dbReference type="RefSeq" id="WP_090267659.1">
    <property type="nucleotide sequence ID" value="NZ_FOEP01000001.1"/>
</dbReference>
<evidence type="ECO:0000313" key="3">
    <source>
        <dbReference type="Proteomes" id="UP000198634"/>
    </source>
</evidence>
<name>A0A1H8ZEX7_9RHOB</name>
<evidence type="ECO:0000313" key="2">
    <source>
        <dbReference type="EMBL" id="SEP62895.1"/>
    </source>
</evidence>
<dbReference type="SUPFAM" id="SSF55681">
    <property type="entry name" value="Class II aaRS and biotin synthetases"/>
    <property type="match status" value="1"/>
</dbReference>
<keyword evidence="2" id="KW-0436">Ligase</keyword>
<evidence type="ECO:0000259" key="1">
    <source>
        <dbReference type="PROSITE" id="PS51733"/>
    </source>
</evidence>
<feature type="domain" description="BPL/LPL catalytic" evidence="1">
    <location>
        <begin position="37"/>
        <end position="222"/>
    </location>
</feature>
<dbReference type="AlphaFoldDB" id="A0A1H8ZEX7"/>
<dbReference type="PROSITE" id="PS51733">
    <property type="entry name" value="BPL_LPL_CATALYTIC"/>
    <property type="match status" value="1"/>
</dbReference>
<dbReference type="Proteomes" id="UP000198634">
    <property type="component" value="Unassembled WGS sequence"/>
</dbReference>
<dbReference type="InterPro" id="IPR004143">
    <property type="entry name" value="BPL_LPL_catalytic"/>
</dbReference>
<proteinExistence type="predicted"/>
<reference evidence="2 3" key="1">
    <citation type="submission" date="2016-10" db="EMBL/GenBank/DDBJ databases">
        <authorList>
            <person name="de Groot N.N."/>
        </authorList>
    </citation>
    <scope>NUCLEOTIDE SEQUENCE [LARGE SCALE GENOMIC DNA]</scope>
    <source>
        <strain evidence="2 3">DSM 22007</strain>
    </source>
</reference>
<organism evidence="2 3">
    <name type="scientific">Thalassovita taeanensis</name>
    <dbReference type="NCBI Taxonomy" id="657014"/>
    <lineage>
        <taxon>Bacteria</taxon>
        <taxon>Pseudomonadati</taxon>
        <taxon>Pseudomonadota</taxon>
        <taxon>Alphaproteobacteria</taxon>
        <taxon>Rhodobacterales</taxon>
        <taxon>Roseobacteraceae</taxon>
        <taxon>Thalassovita</taxon>
    </lineage>
</organism>
<dbReference type="Pfam" id="PF21948">
    <property type="entry name" value="LplA-B_cat"/>
    <property type="match status" value="1"/>
</dbReference>
<keyword evidence="3" id="KW-1185">Reference proteome</keyword>
<protein>
    <submittedName>
        <fullName evidence="2">Lipoate-protein ligase A</fullName>
    </submittedName>
</protein>
<dbReference type="STRING" id="657014.SAMN04488092_101419"/>
<dbReference type="GO" id="GO:0016874">
    <property type="term" value="F:ligase activity"/>
    <property type="evidence" value="ECO:0007669"/>
    <property type="project" value="UniProtKB-KW"/>
</dbReference>
<dbReference type="Gene3D" id="3.30.930.10">
    <property type="entry name" value="Bira Bifunctional Protein, Domain 2"/>
    <property type="match status" value="1"/>
</dbReference>
<sequence length="257" mass="27521">MRAEASVGSSLAVQMKRFCSAAEALRRQDYFQDSPFDPGQPALLIWQSPRALLASPEDARLPDFETVAQGSAEAGWPVAIRRGGGRLCPVSPGTLQFAISRPVSAGVTIETGYDEMAALLEGLLARFQLPVARGLCRGAFCPGRYDLAGAGRKVAGLAQAWRLHQGQRIVITGASLIVDEEAAGLADAVNRFYNAFQAAPACRPNAIGSLSQMADHPISVEDVMGVLGTMLWNDGAPPRATHRPIWMQAADPDTRFY</sequence>